<dbReference type="AlphaFoldDB" id="A0A511J9W6"/>
<dbReference type="InterPro" id="IPR008514">
    <property type="entry name" value="T6SS_Hcp"/>
</dbReference>
<dbReference type="RefSeq" id="WP_146842460.1">
    <property type="nucleotide sequence ID" value="NZ_BJWG01000005.1"/>
</dbReference>
<keyword evidence="2" id="KW-1185">Reference proteome</keyword>
<evidence type="ECO:0008006" key="3">
    <source>
        <dbReference type="Google" id="ProtNLM"/>
    </source>
</evidence>
<dbReference type="EMBL" id="BJWG01000005">
    <property type="protein sequence ID" value="GEL94787.1"/>
    <property type="molecule type" value="Genomic_DNA"/>
</dbReference>
<dbReference type="SUPFAM" id="SSF141452">
    <property type="entry name" value="Hcp1-like"/>
    <property type="match status" value="1"/>
</dbReference>
<dbReference type="InterPro" id="IPR036624">
    <property type="entry name" value="Hcp1-lik_sf"/>
</dbReference>
<dbReference type="Proteomes" id="UP000321720">
    <property type="component" value="Unassembled WGS sequence"/>
</dbReference>
<accession>A0A511J9W6</accession>
<sequence length="158" mass="16429">MGLYVRLESIKGAGTSRGHEGWVDASSVSWSLASSTTTMPTPGGGAGKVTAQAVQLSAPVGPHSPLVLLACVRGTHLKSVTIEHTVASPREEHVDQRWELSAVTVVDYATGATPESIGQDSFGLLFGKLVYTTIAQKRDGSAAAPISVTWEPTSGRTA</sequence>
<gene>
    <name evidence="1" type="primary">hcp</name>
    <name evidence="1" type="ORF">CCO02nite_14450</name>
</gene>
<name>A0A511J9W6_9CELL</name>
<dbReference type="Gene3D" id="2.30.110.20">
    <property type="entry name" value="Hcp1-like"/>
    <property type="match status" value="1"/>
</dbReference>
<proteinExistence type="predicted"/>
<organism evidence="1 2">
    <name type="scientific">Cellulomonas composti</name>
    <dbReference type="NCBI Taxonomy" id="266130"/>
    <lineage>
        <taxon>Bacteria</taxon>
        <taxon>Bacillati</taxon>
        <taxon>Actinomycetota</taxon>
        <taxon>Actinomycetes</taxon>
        <taxon>Micrococcales</taxon>
        <taxon>Cellulomonadaceae</taxon>
        <taxon>Cellulomonas</taxon>
    </lineage>
</organism>
<comment type="caution">
    <text evidence="1">The sequence shown here is derived from an EMBL/GenBank/DDBJ whole genome shotgun (WGS) entry which is preliminary data.</text>
</comment>
<dbReference type="Pfam" id="PF05638">
    <property type="entry name" value="T6SS_HCP"/>
    <property type="match status" value="1"/>
</dbReference>
<dbReference type="OrthoDB" id="4826285at2"/>
<evidence type="ECO:0000313" key="1">
    <source>
        <dbReference type="EMBL" id="GEL94787.1"/>
    </source>
</evidence>
<protein>
    <recommendedName>
        <fullName evidence="3">Type VI secretion system tube protein Hcp</fullName>
    </recommendedName>
</protein>
<evidence type="ECO:0000313" key="2">
    <source>
        <dbReference type="Proteomes" id="UP000321720"/>
    </source>
</evidence>
<reference evidence="1 2" key="1">
    <citation type="submission" date="2019-07" db="EMBL/GenBank/DDBJ databases">
        <title>Whole genome shotgun sequence of Cellulomonas composti NBRC 100758.</title>
        <authorList>
            <person name="Hosoyama A."/>
            <person name="Uohara A."/>
            <person name="Ohji S."/>
            <person name="Ichikawa N."/>
        </authorList>
    </citation>
    <scope>NUCLEOTIDE SEQUENCE [LARGE SCALE GENOMIC DNA]</scope>
    <source>
        <strain evidence="1 2">NBRC 100758</strain>
    </source>
</reference>